<feature type="transmembrane region" description="Helical" evidence="1">
    <location>
        <begin position="20"/>
        <end position="41"/>
    </location>
</feature>
<organism evidence="2 3">
    <name type="scientific">Bacillus thuringiensis</name>
    <dbReference type="NCBI Taxonomy" id="1428"/>
    <lineage>
        <taxon>Bacteria</taxon>
        <taxon>Bacillati</taxon>
        <taxon>Bacillota</taxon>
        <taxon>Bacilli</taxon>
        <taxon>Bacillales</taxon>
        <taxon>Bacillaceae</taxon>
        <taxon>Bacillus</taxon>
        <taxon>Bacillus cereus group</taxon>
    </lineage>
</organism>
<dbReference type="AlphaFoldDB" id="A0A9X6VBW7"/>
<protein>
    <submittedName>
        <fullName evidence="2">Uncharacterized protein</fullName>
    </submittedName>
</protein>
<proteinExistence type="predicted"/>
<sequence length="186" mass="21453">MSRLKEKLKEQKGFGLFEYVIGLLIFVALICFLFDVVTITYKQYVVSQQTNVIARQLGVQGGIANQVPKGFPGGDKAYVDSRELVQQVNDHLEGVGIKSNEWDLNLIRYDKNGRVVETKKLTTATNFKVDYQSAMDIELTYKYKWNVWGQIIPGTSDEKEAIQKRYVTSEFKYNYDVWEGERNETN</sequence>
<keyword evidence="1" id="KW-1133">Transmembrane helix</keyword>
<evidence type="ECO:0000256" key="1">
    <source>
        <dbReference type="SAM" id="Phobius"/>
    </source>
</evidence>
<comment type="caution">
    <text evidence="2">The sequence shown here is derived from an EMBL/GenBank/DDBJ whole genome shotgun (WGS) entry which is preliminary data.</text>
</comment>
<reference evidence="2 3" key="1">
    <citation type="submission" date="2017-09" db="EMBL/GenBank/DDBJ databases">
        <title>Large-scale bioinformatics analysis of Bacillus genomes uncovers conserved roles of natural products in bacterial physiology.</title>
        <authorList>
            <consortium name="Agbiome Team Llc"/>
            <person name="Bleich R.M."/>
            <person name="Kirk G.J."/>
            <person name="Santa Maria K.C."/>
            <person name="Allen S.E."/>
            <person name="Farag S."/>
            <person name="Shank E.A."/>
            <person name="Bowers A."/>
        </authorList>
    </citation>
    <scope>NUCLEOTIDE SEQUENCE [LARGE SCALE GENOMIC DNA]</scope>
    <source>
        <strain evidence="2 3">AFS015413</strain>
    </source>
</reference>
<dbReference type="Proteomes" id="UP000220397">
    <property type="component" value="Unassembled WGS sequence"/>
</dbReference>
<dbReference type="EMBL" id="NTUS01000034">
    <property type="protein sequence ID" value="PFB07561.1"/>
    <property type="molecule type" value="Genomic_DNA"/>
</dbReference>
<keyword evidence="1" id="KW-0812">Transmembrane</keyword>
<accession>A0A9X6VBW7</accession>
<gene>
    <name evidence="2" type="ORF">CN398_12270</name>
</gene>
<name>A0A9X6VBW7_BACTU</name>
<evidence type="ECO:0000313" key="2">
    <source>
        <dbReference type="EMBL" id="PFB07561.1"/>
    </source>
</evidence>
<keyword evidence="1" id="KW-0472">Membrane</keyword>
<dbReference type="RefSeq" id="WP_098369044.1">
    <property type="nucleotide sequence ID" value="NZ_JARSYC010000101.1"/>
</dbReference>
<evidence type="ECO:0000313" key="3">
    <source>
        <dbReference type="Proteomes" id="UP000220397"/>
    </source>
</evidence>